<dbReference type="NCBIfam" id="TIGR00731">
    <property type="entry name" value="bL25_bact_ctc"/>
    <property type="match status" value="1"/>
</dbReference>
<dbReference type="InterPro" id="IPR020056">
    <property type="entry name" value="Rbsml_bL25/Gln-tRNA_synth_N"/>
</dbReference>
<dbReference type="InterPro" id="IPR037121">
    <property type="entry name" value="Ribosomal_bL25_C"/>
</dbReference>
<evidence type="ECO:0000256" key="1">
    <source>
        <dbReference type="ARBA" id="ARBA00022730"/>
    </source>
</evidence>
<dbReference type="Pfam" id="PF14693">
    <property type="entry name" value="Ribosomal_TL5_C"/>
    <property type="match status" value="1"/>
</dbReference>
<protein>
    <recommendedName>
        <fullName evidence="5">Large ribosomal subunit protein bL25</fullName>
    </recommendedName>
    <alternativeName>
        <fullName evidence="5">General stress protein CTC</fullName>
    </alternativeName>
</protein>
<keyword evidence="3 5" id="KW-0689">Ribosomal protein</keyword>
<dbReference type="Gene3D" id="2.40.240.10">
    <property type="entry name" value="Ribosomal Protein L25, Chain P"/>
    <property type="match status" value="1"/>
</dbReference>
<dbReference type="InterPro" id="IPR020057">
    <property type="entry name" value="Ribosomal_bL25_b-dom"/>
</dbReference>
<dbReference type="OrthoDB" id="9806411at2"/>
<dbReference type="SUPFAM" id="SSF50715">
    <property type="entry name" value="Ribosomal protein L25-like"/>
    <property type="match status" value="1"/>
</dbReference>
<comment type="function">
    <text evidence="5">This is one of the proteins that binds to the 5S RNA in the ribosome where it forms part of the central protuberance.</text>
</comment>
<gene>
    <name evidence="5" type="primary">rplY</name>
    <name evidence="5" type="synonym">ctc</name>
    <name evidence="9" type="ORF">NLO413_0677</name>
</gene>
<dbReference type="PATRIC" id="fig|1359163.3.peg.654"/>
<evidence type="ECO:0000256" key="4">
    <source>
        <dbReference type="ARBA" id="ARBA00023274"/>
    </source>
</evidence>
<keyword evidence="10" id="KW-1185">Reference proteome</keyword>
<dbReference type="InterPro" id="IPR020930">
    <property type="entry name" value="Ribosomal_uL5_bac-type"/>
</dbReference>
<comment type="caution">
    <text evidence="9">The sequence shown here is derived from an EMBL/GenBank/DDBJ whole genome shotgun (WGS) entry which is preliminary data.</text>
</comment>
<feature type="region of interest" description="Disordered" evidence="6">
    <location>
        <begin position="186"/>
        <end position="210"/>
    </location>
</feature>
<comment type="subunit">
    <text evidence="5">Part of the 50S ribosomal subunit; part of the 5S rRNA/L5/L18/L25 subcomplex. Contacts the 5S rRNA. Binds to the 5S rRNA independently of L5 and L18.</text>
</comment>
<reference evidence="9 10" key="1">
    <citation type="submission" date="2015-02" db="EMBL/GenBank/DDBJ databases">
        <title>Genome Sequencing of Rickettsiales.</title>
        <authorList>
            <person name="Daugherty S.C."/>
            <person name="Su Q."/>
            <person name="Abolude K."/>
            <person name="Beier-Sexton M."/>
            <person name="Carlyon J.A."/>
            <person name="Carter R."/>
            <person name="Day N.P."/>
            <person name="Dumler S.J."/>
            <person name="Dyachenko V."/>
            <person name="Godinez A."/>
            <person name="Kurtti T.J."/>
            <person name="Lichay M."/>
            <person name="Mullins K.E."/>
            <person name="Ott S."/>
            <person name="Pappas-Brown V."/>
            <person name="Paris D.H."/>
            <person name="Patel P."/>
            <person name="Richards A.L."/>
            <person name="Sadzewicz L."/>
            <person name="Sears K."/>
            <person name="Seidman D."/>
            <person name="Sengamalay N."/>
            <person name="Stenos J."/>
            <person name="Tallon L.J."/>
            <person name="Vincent G."/>
            <person name="Fraser C.M."/>
            <person name="Munderloh U."/>
            <person name="Dunning-Hotopp J.C."/>
        </authorList>
    </citation>
    <scope>NUCLEOTIDE SEQUENCE [LARGE SCALE GENOMIC DNA]</scope>
    <source>
        <strain evidence="9 10">RAC413</strain>
    </source>
</reference>
<accession>A0A0F3NNE4</accession>
<dbReference type="RefSeq" id="WP_045809031.1">
    <property type="nucleotide sequence ID" value="NZ_LANX01000001.1"/>
</dbReference>
<proteinExistence type="inferred from homology"/>
<sequence>MIEQNIIKINAYTRLSIGTGPSRALRRNGMIPAVIYGKGRNPISISLPYKDFLSKCRLFSLTTHLIELEIDNIKEYVLLRDIQKHPVSDIIQHVDFQFVGKNTEVKVDVPISLLNEHKCIGVKRGGTLNILHRTLSLKCSPQAIPQAIEIDLSDLAVGHSIHVSDLNLPDAVTVIMKEEDSAIVTISSAEIEQDEKDSETSTTDSTSESK</sequence>
<name>A0A0F3NNE4_9RICK</name>
<keyword evidence="1 5" id="KW-0699">rRNA-binding</keyword>
<evidence type="ECO:0000259" key="8">
    <source>
        <dbReference type="Pfam" id="PF14693"/>
    </source>
</evidence>
<feature type="compositionally biased region" description="Low complexity" evidence="6">
    <location>
        <begin position="200"/>
        <end position="210"/>
    </location>
</feature>
<dbReference type="GO" id="GO:0006412">
    <property type="term" value="P:translation"/>
    <property type="evidence" value="ECO:0007669"/>
    <property type="project" value="UniProtKB-UniRule"/>
</dbReference>
<dbReference type="Proteomes" id="UP000033562">
    <property type="component" value="Unassembled WGS sequence"/>
</dbReference>
<dbReference type="HAMAP" id="MF_01334">
    <property type="entry name" value="Ribosomal_bL25_CTC"/>
    <property type="match status" value="1"/>
</dbReference>
<dbReference type="InterPro" id="IPR011035">
    <property type="entry name" value="Ribosomal_bL25/Gln-tRNA_synth"/>
</dbReference>
<dbReference type="STRING" id="1359163.NLO413_0677"/>
<feature type="domain" description="Large ribosomal subunit protein bL25 L25" evidence="7">
    <location>
        <begin position="9"/>
        <end position="96"/>
    </location>
</feature>
<dbReference type="GO" id="GO:0022625">
    <property type="term" value="C:cytosolic large ribosomal subunit"/>
    <property type="evidence" value="ECO:0007669"/>
    <property type="project" value="TreeGrafter"/>
</dbReference>
<keyword evidence="2 5" id="KW-0694">RNA-binding</keyword>
<dbReference type="EMBL" id="LANX01000001">
    <property type="protein sequence ID" value="KJV69291.1"/>
    <property type="molecule type" value="Genomic_DNA"/>
</dbReference>
<evidence type="ECO:0000313" key="10">
    <source>
        <dbReference type="Proteomes" id="UP000033562"/>
    </source>
</evidence>
<evidence type="ECO:0000256" key="6">
    <source>
        <dbReference type="SAM" id="MobiDB-lite"/>
    </source>
</evidence>
<dbReference type="GO" id="GO:0003735">
    <property type="term" value="F:structural constituent of ribosome"/>
    <property type="evidence" value="ECO:0007669"/>
    <property type="project" value="InterPro"/>
</dbReference>
<dbReference type="PANTHER" id="PTHR33284">
    <property type="entry name" value="RIBOSOMAL PROTEIN L25/GLN-TRNA SYNTHETASE, ANTI-CODON-BINDING DOMAIN-CONTAINING PROTEIN"/>
    <property type="match status" value="1"/>
</dbReference>
<comment type="similarity">
    <text evidence="5">Belongs to the bacterial ribosomal protein bL25 family. CTC subfamily.</text>
</comment>
<dbReference type="Gene3D" id="2.170.120.20">
    <property type="entry name" value="Ribosomal protein L25, beta domain"/>
    <property type="match status" value="1"/>
</dbReference>
<evidence type="ECO:0000313" key="9">
    <source>
        <dbReference type="EMBL" id="KJV69291.1"/>
    </source>
</evidence>
<evidence type="ECO:0000256" key="2">
    <source>
        <dbReference type="ARBA" id="ARBA00022884"/>
    </source>
</evidence>
<dbReference type="NCBIfam" id="NF004612">
    <property type="entry name" value="PRK05943.1"/>
    <property type="match status" value="1"/>
</dbReference>
<dbReference type="NCBIfam" id="NF004128">
    <property type="entry name" value="PRK05618.1-2"/>
    <property type="match status" value="1"/>
</dbReference>
<evidence type="ECO:0000256" key="3">
    <source>
        <dbReference type="ARBA" id="ARBA00022980"/>
    </source>
</evidence>
<dbReference type="AlphaFoldDB" id="A0A0F3NNE4"/>
<dbReference type="Pfam" id="PF01386">
    <property type="entry name" value="Ribosomal_L25p"/>
    <property type="match status" value="1"/>
</dbReference>
<organism evidence="9 10">
    <name type="scientific">Candidatus Neoehrlichia procyonis str. RAC413</name>
    <dbReference type="NCBI Taxonomy" id="1359163"/>
    <lineage>
        <taxon>Bacteria</taxon>
        <taxon>Pseudomonadati</taxon>
        <taxon>Pseudomonadota</taxon>
        <taxon>Alphaproteobacteria</taxon>
        <taxon>Rickettsiales</taxon>
        <taxon>Anaplasmataceae</taxon>
        <taxon>Candidatus Neoehrlichia</taxon>
    </lineage>
</organism>
<dbReference type="GO" id="GO:0008097">
    <property type="term" value="F:5S rRNA binding"/>
    <property type="evidence" value="ECO:0007669"/>
    <property type="project" value="InterPro"/>
</dbReference>
<dbReference type="InterPro" id="IPR029751">
    <property type="entry name" value="Ribosomal_L25_dom"/>
</dbReference>
<dbReference type="CDD" id="cd00495">
    <property type="entry name" value="Ribosomal_L25_TL5_CTC"/>
    <property type="match status" value="1"/>
</dbReference>
<feature type="domain" description="Large ribosomal subunit protein bL25 beta" evidence="8">
    <location>
        <begin position="104"/>
        <end position="188"/>
    </location>
</feature>
<dbReference type="InterPro" id="IPR001021">
    <property type="entry name" value="Ribosomal_bL25_long"/>
</dbReference>
<evidence type="ECO:0000259" key="7">
    <source>
        <dbReference type="Pfam" id="PF01386"/>
    </source>
</evidence>
<dbReference type="PANTHER" id="PTHR33284:SF1">
    <property type="entry name" value="RIBOSOMAL PROTEIN L25_GLN-TRNA SYNTHETASE, ANTI-CODON-BINDING DOMAIN-CONTAINING PROTEIN"/>
    <property type="match status" value="1"/>
</dbReference>
<evidence type="ECO:0000256" key="5">
    <source>
        <dbReference type="HAMAP-Rule" id="MF_01334"/>
    </source>
</evidence>
<keyword evidence="4 5" id="KW-0687">Ribonucleoprotein</keyword>